<organism evidence="1 2">
    <name type="scientific">Rhinolophus ferrumequinum</name>
    <name type="common">Greater horseshoe bat</name>
    <dbReference type="NCBI Taxonomy" id="59479"/>
    <lineage>
        <taxon>Eukaryota</taxon>
        <taxon>Metazoa</taxon>
        <taxon>Chordata</taxon>
        <taxon>Craniata</taxon>
        <taxon>Vertebrata</taxon>
        <taxon>Euteleostomi</taxon>
        <taxon>Mammalia</taxon>
        <taxon>Eutheria</taxon>
        <taxon>Laurasiatheria</taxon>
        <taxon>Chiroptera</taxon>
        <taxon>Yinpterochiroptera</taxon>
        <taxon>Rhinolophoidea</taxon>
        <taxon>Rhinolophidae</taxon>
        <taxon>Rhinolophinae</taxon>
        <taxon>Rhinolophus</taxon>
    </lineage>
</organism>
<dbReference type="AlphaFoldDB" id="A0A7J7VRA3"/>
<sequence>MTSSSAAVCSKLSRPSTARGITSGTEPWYLTHLEAFGLRLNYTTSFPESLACKQQIMGLLSLHTLGKELHYNDEQTRSTLGSNRPQHIPERIARGCNGIGHILVPQTVAEHQLCEWDVEKRTMYSLVRQCMEVHGTWDVLSIYLNE</sequence>
<reference evidence="1 2" key="1">
    <citation type="journal article" date="2020" name="Nature">
        <title>Six reference-quality genomes reveal evolution of bat adaptations.</title>
        <authorList>
            <person name="Jebb D."/>
            <person name="Huang Z."/>
            <person name="Pippel M."/>
            <person name="Hughes G.M."/>
            <person name="Lavrichenko K."/>
            <person name="Devanna P."/>
            <person name="Winkler S."/>
            <person name="Jermiin L.S."/>
            <person name="Skirmuntt E.C."/>
            <person name="Katzourakis A."/>
            <person name="Burkitt-Gray L."/>
            <person name="Ray D.A."/>
            <person name="Sullivan K.A.M."/>
            <person name="Roscito J.G."/>
            <person name="Kirilenko B.M."/>
            <person name="Davalos L.M."/>
            <person name="Corthals A.P."/>
            <person name="Power M.L."/>
            <person name="Jones G."/>
            <person name="Ransome R.D."/>
            <person name="Dechmann D.K.N."/>
            <person name="Locatelli A.G."/>
            <person name="Puechmaille S.J."/>
            <person name="Fedrigo O."/>
            <person name="Jarvis E.D."/>
            <person name="Hiller M."/>
            <person name="Vernes S.C."/>
            <person name="Myers E.W."/>
            <person name="Teeling E.C."/>
        </authorList>
    </citation>
    <scope>NUCLEOTIDE SEQUENCE [LARGE SCALE GENOMIC DNA]</scope>
    <source>
        <strain evidence="1">MRhiFer1</strain>
        <tissue evidence="1">Lung</tissue>
    </source>
</reference>
<protein>
    <submittedName>
        <fullName evidence="1">Uncharacterized protein</fullName>
    </submittedName>
</protein>
<gene>
    <name evidence="1" type="ORF">mRhiFer1_008262</name>
</gene>
<accession>A0A7J7VRA3</accession>
<evidence type="ECO:0000313" key="2">
    <source>
        <dbReference type="Proteomes" id="UP000585614"/>
    </source>
</evidence>
<dbReference type="Proteomes" id="UP000585614">
    <property type="component" value="Unassembled WGS sequence"/>
</dbReference>
<name>A0A7J7VRA3_RHIFE</name>
<evidence type="ECO:0000313" key="1">
    <source>
        <dbReference type="EMBL" id="KAF6327546.1"/>
    </source>
</evidence>
<dbReference type="EMBL" id="JACAGC010000012">
    <property type="protein sequence ID" value="KAF6327546.1"/>
    <property type="molecule type" value="Genomic_DNA"/>
</dbReference>
<proteinExistence type="predicted"/>
<comment type="caution">
    <text evidence="1">The sequence shown here is derived from an EMBL/GenBank/DDBJ whole genome shotgun (WGS) entry which is preliminary data.</text>
</comment>